<dbReference type="EMBL" id="MN739194">
    <property type="protein sequence ID" value="QHS92963.1"/>
    <property type="molecule type" value="Genomic_DNA"/>
</dbReference>
<evidence type="ECO:0000313" key="1">
    <source>
        <dbReference type="EMBL" id="QHS92963.1"/>
    </source>
</evidence>
<sequence>MISFIPDCDIIHSVSHIHRLSNEPINMMDDITI</sequence>
<dbReference type="AlphaFoldDB" id="A0A6C0BNY1"/>
<protein>
    <submittedName>
        <fullName evidence="1">Uncharacterized protein</fullName>
    </submittedName>
</protein>
<organism evidence="1">
    <name type="scientific">viral metagenome</name>
    <dbReference type="NCBI Taxonomy" id="1070528"/>
    <lineage>
        <taxon>unclassified sequences</taxon>
        <taxon>metagenomes</taxon>
        <taxon>organismal metagenomes</taxon>
    </lineage>
</organism>
<name>A0A6C0BNY1_9ZZZZ</name>
<accession>A0A6C0BNY1</accession>
<reference evidence="1" key="1">
    <citation type="journal article" date="2020" name="Nature">
        <title>Giant virus diversity and host interactions through global metagenomics.</title>
        <authorList>
            <person name="Schulz F."/>
            <person name="Roux S."/>
            <person name="Paez-Espino D."/>
            <person name="Jungbluth S."/>
            <person name="Walsh D.A."/>
            <person name="Denef V.J."/>
            <person name="McMahon K.D."/>
            <person name="Konstantinidis K.T."/>
            <person name="Eloe-Fadrosh E.A."/>
            <person name="Kyrpides N.C."/>
            <person name="Woyke T."/>
        </authorList>
    </citation>
    <scope>NUCLEOTIDE SEQUENCE</scope>
    <source>
        <strain evidence="1">GVMAG-M-3300017651-5</strain>
    </source>
</reference>
<proteinExistence type="predicted"/>